<accession>A0AAT9PE41</accession>
<organism evidence="2 3">
    <name type="scientific">Psychrobacter raelei</name>
    <dbReference type="NCBI Taxonomy" id="2565531"/>
    <lineage>
        <taxon>Bacteria</taxon>
        <taxon>Pseudomonadati</taxon>
        <taxon>Pseudomonadota</taxon>
        <taxon>Gammaproteobacteria</taxon>
        <taxon>Moraxellales</taxon>
        <taxon>Moraxellaceae</taxon>
        <taxon>Psychrobacter</taxon>
    </lineage>
</organism>
<evidence type="ECO:0000313" key="2">
    <source>
        <dbReference type="EMBL" id="UNK05429.1"/>
    </source>
</evidence>
<dbReference type="Pfam" id="PF22302">
    <property type="entry name" value="DUF6968"/>
    <property type="match status" value="1"/>
</dbReference>
<name>A0AAT9PE41_9GAMM</name>
<keyword evidence="3" id="KW-1185">Reference proteome</keyword>
<dbReference type="RefSeq" id="WP_241878829.1">
    <property type="nucleotide sequence ID" value="NZ_CP093310.2"/>
</dbReference>
<dbReference type="EMBL" id="CP093310">
    <property type="protein sequence ID" value="UNK05429.1"/>
    <property type="molecule type" value="Genomic_DNA"/>
</dbReference>
<dbReference type="KEGG" id="prae:MN210_00210"/>
<evidence type="ECO:0000313" key="3">
    <source>
        <dbReference type="Proteomes" id="UP000829560"/>
    </source>
</evidence>
<gene>
    <name evidence="2" type="ORF">MN210_00210</name>
</gene>
<sequence length="213" mass="24646">MNPTLILNISPKFICLLKEAVAYRINAMQQLIDNPNTSEEALEEIDYANDQMVLDKVAHELNNPNNQVEAAFYQLNRNQENTELKLQAFGKPIADDEQLSLVFSAKSWEEAEQIKNQFLGFEPYKPMPESIVATQTHYFQDKQGIIHEITVTIYQPQQFGNTWQCDYELSGYGEERYKTIRSLDSFEVTERAIANLKEELKQFALDCPSLRRV</sequence>
<dbReference type="AlphaFoldDB" id="A0AAT9PE41"/>
<dbReference type="Proteomes" id="UP000829560">
    <property type="component" value="Chromosome"/>
</dbReference>
<evidence type="ECO:0000259" key="1">
    <source>
        <dbReference type="Pfam" id="PF22302"/>
    </source>
</evidence>
<proteinExistence type="predicted"/>
<dbReference type="InterPro" id="IPR054241">
    <property type="entry name" value="DUF6968"/>
</dbReference>
<protein>
    <recommendedName>
        <fullName evidence="1">DUF6968 domain-containing protein</fullName>
    </recommendedName>
</protein>
<feature type="domain" description="DUF6968" evidence="1">
    <location>
        <begin position="146"/>
        <end position="201"/>
    </location>
</feature>
<reference evidence="2" key="1">
    <citation type="submission" date="2024-03" db="EMBL/GenBank/DDBJ databases">
        <title>Psychrobacter raelis sp. nov. isolated from a dog with peritonitis.</title>
        <authorList>
            <person name="Schiavone A."/>
            <person name="Manzulli V."/>
            <person name="Camarda A."/>
            <person name="Cafiero M.A."/>
            <person name="Vasco I."/>
            <person name="Marino L."/>
            <person name="Pennuzzi G."/>
            <person name="Serrecchia L."/>
            <person name="Galante D."/>
            <person name="Pugliese N."/>
        </authorList>
    </citation>
    <scope>NUCLEOTIDE SEQUENCE</scope>
    <source>
        <strain evidence="2">PraFG1</strain>
    </source>
</reference>